<proteinExistence type="predicted"/>
<organism evidence="1 2">
    <name type="scientific">Paenibacillus terrae</name>
    <dbReference type="NCBI Taxonomy" id="159743"/>
    <lineage>
        <taxon>Bacteria</taxon>
        <taxon>Bacillati</taxon>
        <taxon>Bacillota</taxon>
        <taxon>Bacilli</taxon>
        <taxon>Bacillales</taxon>
        <taxon>Paenibacillaceae</taxon>
        <taxon>Paenibacillus</taxon>
    </lineage>
</organism>
<gene>
    <name evidence="1" type="ORF">C1I60_06420</name>
</gene>
<evidence type="ECO:0000313" key="2">
    <source>
        <dbReference type="Proteomes" id="UP000308114"/>
    </source>
</evidence>
<evidence type="ECO:0000313" key="1">
    <source>
        <dbReference type="EMBL" id="TKH46055.1"/>
    </source>
</evidence>
<dbReference type="EMBL" id="PNXQ01000005">
    <property type="protein sequence ID" value="TKH46055.1"/>
    <property type="molecule type" value="Genomic_DNA"/>
</dbReference>
<dbReference type="AlphaFoldDB" id="A0A4U2Q1U6"/>
<dbReference type="Proteomes" id="UP000308114">
    <property type="component" value="Unassembled WGS sequence"/>
</dbReference>
<dbReference type="RefSeq" id="WP_137060968.1">
    <property type="nucleotide sequence ID" value="NZ_PNXQ01000005.1"/>
</dbReference>
<accession>A0A4U2Q1U6</accession>
<reference evidence="1 2" key="1">
    <citation type="submission" date="2018-01" db="EMBL/GenBank/DDBJ databases">
        <title>Bacillales members from the olive rhizosphere are effective biological control agents against Verticillium dahliae.</title>
        <authorList>
            <person name="Gomez-Lama C."/>
            <person name="Legarda G."/>
            <person name="Ruano-Rosa D."/>
            <person name="Pizarro-Tobias P."/>
            <person name="Valverde-Corredor A."/>
            <person name="Niqui J.L."/>
            <person name="Trivino J.C."/>
            <person name="Roca A."/>
            <person name="Mercado-Blanco J."/>
        </authorList>
    </citation>
    <scope>NUCLEOTIDE SEQUENCE [LARGE SCALE GENOMIC DNA]</scope>
    <source>
        <strain evidence="1 2">PIC167</strain>
    </source>
</reference>
<sequence length="120" mass="13892">MDSLKLEQAAMVYGPYDLPHMYEIFEGVVYEGCYFFYLEHGALCLRHVQKVEQPYHTHLYVEGECGGLQLARGVQREITEVVTDIIQCWRDKSGLAFLFDELLCLPGRGDMELDLVRNKE</sequence>
<name>A0A4U2Q1U6_9BACL</name>
<protein>
    <submittedName>
        <fullName evidence="1">Uncharacterized protein</fullName>
    </submittedName>
</protein>
<comment type="caution">
    <text evidence="1">The sequence shown here is derived from an EMBL/GenBank/DDBJ whole genome shotgun (WGS) entry which is preliminary data.</text>
</comment>